<dbReference type="InterPro" id="IPR004474">
    <property type="entry name" value="LytR_CpsA_psr"/>
</dbReference>
<feature type="domain" description="Cell envelope-related transcriptional attenuator" evidence="4">
    <location>
        <begin position="93"/>
        <end position="246"/>
    </location>
</feature>
<evidence type="ECO:0000313" key="6">
    <source>
        <dbReference type="Proteomes" id="UP001519887"/>
    </source>
</evidence>
<dbReference type="Proteomes" id="UP001519887">
    <property type="component" value="Unassembled WGS sequence"/>
</dbReference>
<comment type="similarity">
    <text evidence="1">Belongs to the LytR/CpsA/Psr (LCP) family.</text>
</comment>
<evidence type="ECO:0000256" key="2">
    <source>
        <dbReference type="SAM" id="MobiDB-lite"/>
    </source>
</evidence>
<dbReference type="EMBL" id="JAHZIK010000500">
    <property type="protein sequence ID" value="MBW7456106.1"/>
    <property type="molecule type" value="Genomic_DNA"/>
</dbReference>
<evidence type="ECO:0000256" key="3">
    <source>
        <dbReference type="SAM" id="Phobius"/>
    </source>
</evidence>
<feature type="region of interest" description="Disordered" evidence="2">
    <location>
        <begin position="329"/>
        <end position="371"/>
    </location>
</feature>
<evidence type="ECO:0000259" key="4">
    <source>
        <dbReference type="Pfam" id="PF03816"/>
    </source>
</evidence>
<dbReference type="RefSeq" id="WP_210046617.1">
    <property type="nucleotide sequence ID" value="NZ_JBHLVU010000026.1"/>
</dbReference>
<keyword evidence="3" id="KW-0472">Membrane</keyword>
<dbReference type="Gene3D" id="3.40.630.190">
    <property type="entry name" value="LCP protein"/>
    <property type="match status" value="1"/>
</dbReference>
<name>A0ABS7C5W4_9BACL</name>
<keyword evidence="6" id="KW-1185">Reference proteome</keyword>
<proteinExistence type="inferred from homology"/>
<organism evidence="5 6">
    <name type="scientific">Paenibacillus sepulcri</name>
    <dbReference type="NCBI Taxonomy" id="359917"/>
    <lineage>
        <taxon>Bacteria</taxon>
        <taxon>Bacillati</taxon>
        <taxon>Bacillota</taxon>
        <taxon>Bacilli</taxon>
        <taxon>Bacillales</taxon>
        <taxon>Paenibacillaceae</taxon>
        <taxon>Paenibacillus</taxon>
    </lineage>
</organism>
<evidence type="ECO:0000313" key="5">
    <source>
        <dbReference type="EMBL" id="MBW7456106.1"/>
    </source>
</evidence>
<dbReference type="InterPro" id="IPR050922">
    <property type="entry name" value="LytR/CpsA/Psr_CW_biosynth"/>
</dbReference>
<dbReference type="PANTHER" id="PTHR33392:SF6">
    <property type="entry name" value="POLYISOPRENYL-TEICHOIC ACID--PEPTIDOGLYCAN TEICHOIC ACID TRANSFERASE TAGU"/>
    <property type="match status" value="1"/>
</dbReference>
<dbReference type="Pfam" id="PF03816">
    <property type="entry name" value="LytR_cpsA_psr"/>
    <property type="match status" value="1"/>
</dbReference>
<keyword evidence="3" id="KW-0812">Transmembrane</keyword>
<dbReference type="PANTHER" id="PTHR33392">
    <property type="entry name" value="POLYISOPRENYL-TEICHOIC ACID--PEPTIDOGLYCAN TEICHOIC ACID TRANSFERASE TAGU"/>
    <property type="match status" value="1"/>
</dbReference>
<feature type="compositionally biased region" description="Low complexity" evidence="2">
    <location>
        <begin position="352"/>
        <end position="371"/>
    </location>
</feature>
<sequence>MTQPTGRLSRKGKWLIAILTFVIVAGIAGYYNRTALALWGFDAFLSKKVEKKLENSYKPLEGRPVPQPVVYKKEDPFSLLLLGVDQRDKEIGRSDTMIYTVIRPADGAILMISIPRDTYTEIVGKETKSGDIYEDKITHAYAFGGAKMSVETVEKLFGAKVDHYATINFTGFRDVIDAMGGIALPITEDLVNKEADHEKFVVKAGQDLYNGKDALNYVRYREDAGGDTSRSGRHQVFLNAIMDKAAQVGQWSQIPELIDIMGKNFSTDLTPEHMIDLAKNMLQSDNRTIYSHTLKGEGRRLTDHGIWYFFADEDDLASSKGLIEAWLNPSTQKDQLPLPEEYQNKTEKPVKSLSASTSSASTDASPAAGEQ</sequence>
<evidence type="ECO:0000256" key="1">
    <source>
        <dbReference type="ARBA" id="ARBA00006068"/>
    </source>
</evidence>
<keyword evidence="3" id="KW-1133">Transmembrane helix</keyword>
<gene>
    <name evidence="5" type="ORF">K0U00_18925</name>
</gene>
<accession>A0ABS7C5W4</accession>
<comment type="caution">
    <text evidence="5">The sequence shown here is derived from an EMBL/GenBank/DDBJ whole genome shotgun (WGS) entry which is preliminary data.</text>
</comment>
<reference evidence="5 6" key="1">
    <citation type="submission" date="2021-07" db="EMBL/GenBank/DDBJ databases">
        <title>Paenibacillus radiodurans sp. nov., isolated from the southeastern edge of Tengger Desert.</title>
        <authorList>
            <person name="Zhang G."/>
        </authorList>
    </citation>
    <scope>NUCLEOTIDE SEQUENCE [LARGE SCALE GENOMIC DNA]</scope>
    <source>
        <strain evidence="5 6">CCM 7311</strain>
    </source>
</reference>
<feature type="transmembrane region" description="Helical" evidence="3">
    <location>
        <begin position="12"/>
        <end position="31"/>
    </location>
</feature>
<dbReference type="NCBIfam" id="TIGR00350">
    <property type="entry name" value="lytR_cpsA_psr"/>
    <property type="match status" value="1"/>
</dbReference>
<protein>
    <submittedName>
        <fullName evidence="5">LCP family protein</fullName>
    </submittedName>
</protein>